<dbReference type="Gene3D" id="3.30.470.20">
    <property type="entry name" value="ATP-grasp fold, B domain"/>
    <property type="match status" value="1"/>
</dbReference>
<dbReference type="NCBIfam" id="TIGR00877">
    <property type="entry name" value="purD"/>
    <property type="match status" value="1"/>
</dbReference>
<dbReference type="EMBL" id="BRXR01000001">
    <property type="protein sequence ID" value="GLC30604.1"/>
    <property type="molecule type" value="Genomic_DNA"/>
</dbReference>
<evidence type="ECO:0000256" key="5">
    <source>
        <dbReference type="ARBA" id="ARBA00022741"/>
    </source>
</evidence>
<dbReference type="Pfam" id="PF01071">
    <property type="entry name" value="GARS_A"/>
    <property type="match status" value="1"/>
</dbReference>
<sequence length="416" mass="45062">MKFLVIGGGGREHAIAWKLAQSPLAEKVYCAPGNGGTSIEAKCENINISDTSELIKFALENNIDITVVGPEAPLVDGVVDDFKAQGLKIFGPAKAAARLEGSKSYSKEFCKKYNVKTAAYEEFEDSDKAVEYLKGCGYPVVVKADGLAAGKGVAICKAFEEAEEAVLSFMVKDIFKGAGKKIIIEEFLEGVEASILAITDGNVILPFLSAKDHKTIYDNNEGPNTGGMGAISPNPYCTEEVLNSFKEHIMLPTLKGIQGEKMDYVGIVFFGLMITKKGVYLLEYNVRMGDPETEAVLPLMESDFAELIIEAVNKRLEAYKLQWKNKHCCSVVAASAGYPGSYKTGFTIKGFENLDSKVFAAGAKTQNGELATAGGRVLAVSAIGDTLEQARENAYRDIKHIEFEGIYYRSDIGKVK</sequence>
<dbReference type="PANTHER" id="PTHR43472:SF1">
    <property type="entry name" value="PHOSPHORIBOSYLAMINE--GLYCINE LIGASE, CHLOROPLASTIC"/>
    <property type="match status" value="1"/>
</dbReference>
<keyword evidence="5 12" id="KW-0547">Nucleotide-binding</keyword>
<dbReference type="PANTHER" id="PTHR43472">
    <property type="entry name" value="PHOSPHORIBOSYLAMINE--GLYCINE LIGASE"/>
    <property type="match status" value="1"/>
</dbReference>
<dbReference type="InterPro" id="IPR016185">
    <property type="entry name" value="PreATP-grasp_dom_sf"/>
</dbReference>
<dbReference type="InterPro" id="IPR020562">
    <property type="entry name" value="PRibGlycinamide_synth_N"/>
</dbReference>
<gene>
    <name evidence="11 14" type="primary">purD</name>
    <name evidence="14" type="ORF">bsdE14_20140</name>
</gene>
<evidence type="ECO:0000259" key="13">
    <source>
        <dbReference type="PROSITE" id="PS50975"/>
    </source>
</evidence>
<dbReference type="SUPFAM" id="SSF52440">
    <property type="entry name" value="PreATP-grasp domain"/>
    <property type="match status" value="1"/>
</dbReference>
<dbReference type="SUPFAM" id="SSF56059">
    <property type="entry name" value="Glutathione synthetase ATP-binding domain-like"/>
    <property type="match status" value="1"/>
</dbReference>
<comment type="pathway">
    <text evidence="2 11">Purine metabolism; IMP biosynthesis via de novo pathway; N(1)-(5-phospho-D-ribosyl)glycinamide from 5-phospho-alpha-D-ribose 1-diphosphate: step 2/2.</text>
</comment>
<accession>A0ABQ5N5X4</accession>
<dbReference type="InterPro" id="IPR011054">
    <property type="entry name" value="Rudment_hybrid_motif"/>
</dbReference>
<dbReference type="PROSITE" id="PS50975">
    <property type="entry name" value="ATP_GRASP"/>
    <property type="match status" value="1"/>
</dbReference>
<dbReference type="EC" id="6.3.4.13" evidence="3 11"/>
<protein>
    <recommendedName>
        <fullName evidence="3 11">Phosphoribosylamine--glycine ligase</fullName>
        <ecNumber evidence="3 11">6.3.4.13</ecNumber>
    </recommendedName>
    <alternativeName>
        <fullName evidence="11">GARS</fullName>
    </alternativeName>
    <alternativeName>
        <fullName evidence="9 11">Glycinamide ribonucleotide synthetase</fullName>
    </alternativeName>
    <alternativeName>
        <fullName evidence="10 11">Phosphoribosylglycinamide synthetase</fullName>
    </alternativeName>
</protein>
<evidence type="ECO:0000256" key="4">
    <source>
        <dbReference type="ARBA" id="ARBA00022598"/>
    </source>
</evidence>
<dbReference type="RefSeq" id="WP_264849871.1">
    <property type="nucleotide sequence ID" value="NZ_BRXR01000001.1"/>
</dbReference>
<comment type="caution">
    <text evidence="14">The sequence shown here is derived from an EMBL/GenBank/DDBJ whole genome shotgun (WGS) entry which is preliminary data.</text>
</comment>
<evidence type="ECO:0000256" key="7">
    <source>
        <dbReference type="ARBA" id="ARBA00022840"/>
    </source>
</evidence>
<dbReference type="Gene3D" id="3.40.50.20">
    <property type="match status" value="1"/>
</dbReference>
<dbReference type="InterPro" id="IPR011761">
    <property type="entry name" value="ATP-grasp"/>
</dbReference>
<keyword evidence="7 12" id="KW-0067">ATP-binding</keyword>
<evidence type="ECO:0000256" key="11">
    <source>
        <dbReference type="HAMAP-Rule" id="MF_00138"/>
    </source>
</evidence>
<dbReference type="Pfam" id="PF02844">
    <property type="entry name" value="GARS_N"/>
    <property type="match status" value="1"/>
</dbReference>
<dbReference type="SMART" id="SM01210">
    <property type="entry name" value="GARS_C"/>
    <property type="match status" value="1"/>
</dbReference>
<evidence type="ECO:0000256" key="1">
    <source>
        <dbReference type="ARBA" id="ARBA00001936"/>
    </source>
</evidence>
<keyword evidence="15" id="KW-1185">Reference proteome</keyword>
<dbReference type="Gene3D" id="3.30.1490.20">
    <property type="entry name" value="ATP-grasp fold, A domain"/>
    <property type="match status" value="1"/>
</dbReference>
<dbReference type="GO" id="GO:0016874">
    <property type="term" value="F:ligase activity"/>
    <property type="evidence" value="ECO:0007669"/>
    <property type="project" value="UniProtKB-KW"/>
</dbReference>
<dbReference type="HAMAP" id="MF_00138">
    <property type="entry name" value="GARS"/>
    <property type="match status" value="1"/>
</dbReference>
<dbReference type="Gene3D" id="3.90.600.10">
    <property type="entry name" value="Phosphoribosylglycinamide synthetase, C-terminal domain"/>
    <property type="match status" value="1"/>
</dbReference>
<evidence type="ECO:0000256" key="2">
    <source>
        <dbReference type="ARBA" id="ARBA00005174"/>
    </source>
</evidence>
<evidence type="ECO:0000256" key="6">
    <source>
        <dbReference type="ARBA" id="ARBA00022755"/>
    </source>
</evidence>
<name>A0ABQ5N5X4_9CLOT</name>
<comment type="cofactor">
    <cofactor evidence="1">
        <name>Mn(2+)</name>
        <dbReference type="ChEBI" id="CHEBI:29035"/>
    </cofactor>
</comment>
<dbReference type="SUPFAM" id="SSF51246">
    <property type="entry name" value="Rudiment single hybrid motif"/>
    <property type="match status" value="1"/>
</dbReference>
<evidence type="ECO:0000256" key="3">
    <source>
        <dbReference type="ARBA" id="ARBA00013255"/>
    </source>
</evidence>
<evidence type="ECO:0000313" key="15">
    <source>
        <dbReference type="Proteomes" id="UP001208567"/>
    </source>
</evidence>
<proteinExistence type="inferred from homology"/>
<evidence type="ECO:0000313" key="14">
    <source>
        <dbReference type="EMBL" id="GLC30604.1"/>
    </source>
</evidence>
<dbReference type="InterPro" id="IPR000115">
    <property type="entry name" value="PRibGlycinamide_synth"/>
</dbReference>
<dbReference type="InterPro" id="IPR037123">
    <property type="entry name" value="PRibGlycinamide_synth_C_sf"/>
</dbReference>
<reference evidence="14 15" key="1">
    <citation type="journal article" date="2024" name="Int. J. Syst. Evol. Microbiol.">
        <title>Clostridium omnivorum sp. nov., isolated from anoxic soil under the treatment of reductive soil disinfestation.</title>
        <authorList>
            <person name="Ueki A."/>
            <person name="Tonouchi A."/>
            <person name="Kaku N."/>
            <person name="Honma S."/>
            <person name="Ueki K."/>
        </authorList>
    </citation>
    <scope>NUCLEOTIDE SEQUENCE [LARGE SCALE GENOMIC DNA]</scope>
    <source>
        <strain evidence="14 15">E14</strain>
    </source>
</reference>
<dbReference type="InterPro" id="IPR013815">
    <property type="entry name" value="ATP_grasp_subdomain_1"/>
</dbReference>
<evidence type="ECO:0000256" key="12">
    <source>
        <dbReference type="PROSITE-ProRule" id="PRU00409"/>
    </source>
</evidence>
<dbReference type="InterPro" id="IPR020561">
    <property type="entry name" value="PRibGlycinamid_synth_ATP-grasp"/>
</dbReference>
<keyword evidence="6 11" id="KW-0658">Purine biosynthesis</keyword>
<comment type="catalytic activity">
    <reaction evidence="11">
        <text>5-phospho-beta-D-ribosylamine + glycine + ATP = N(1)-(5-phospho-beta-D-ribosyl)glycinamide + ADP + phosphate + H(+)</text>
        <dbReference type="Rhea" id="RHEA:17453"/>
        <dbReference type="ChEBI" id="CHEBI:15378"/>
        <dbReference type="ChEBI" id="CHEBI:30616"/>
        <dbReference type="ChEBI" id="CHEBI:43474"/>
        <dbReference type="ChEBI" id="CHEBI:57305"/>
        <dbReference type="ChEBI" id="CHEBI:58681"/>
        <dbReference type="ChEBI" id="CHEBI:143788"/>
        <dbReference type="ChEBI" id="CHEBI:456216"/>
        <dbReference type="EC" id="6.3.4.13"/>
    </reaction>
</comment>
<evidence type="ECO:0000256" key="9">
    <source>
        <dbReference type="ARBA" id="ARBA00042242"/>
    </source>
</evidence>
<evidence type="ECO:0000256" key="8">
    <source>
        <dbReference type="ARBA" id="ARBA00038345"/>
    </source>
</evidence>
<dbReference type="Proteomes" id="UP001208567">
    <property type="component" value="Unassembled WGS sequence"/>
</dbReference>
<keyword evidence="4 11" id="KW-0436">Ligase</keyword>
<dbReference type="SMART" id="SM01209">
    <property type="entry name" value="GARS_A"/>
    <property type="match status" value="1"/>
</dbReference>
<feature type="domain" description="ATP-grasp" evidence="13">
    <location>
        <begin position="107"/>
        <end position="313"/>
    </location>
</feature>
<dbReference type="Pfam" id="PF02843">
    <property type="entry name" value="GARS_C"/>
    <property type="match status" value="1"/>
</dbReference>
<evidence type="ECO:0000256" key="10">
    <source>
        <dbReference type="ARBA" id="ARBA00042864"/>
    </source>
</evidence>
<organism evidence="14 15">
    <name type="scientific">Clostridium omnivorum</name>
    <dbReference type="NCBI Taxonomy" id="1604902"/>
    <lineage>
        <taxon>Bacteria</taxon>
        <taxon>Bacillati</taxon>
        <taxon>Bacillota</taxon>
        <taxon>Clostridia</taxon>
        <taxon>Eubacteriales</taxon>
        <taxon>Clostridiaceae</taxon>
        <taxon>Clostridium</taxon>
    </lineage>
</organism>
<dbReference type="InterPro" id="IPR020560">
    <property type="entry name" value="PRibGlycinamide_synth_C-dom"/>
</dbReference>
<comment type="similarity">
    <text evidence="8 11">Belongs to the GARS family.</text>
</comment>